<evidence type="ECO:0000313" key="2">
    <source>
        <dbReference type="EMBL" id="KAF8702026.1"/>
    </source>
</evidence>
<dbReference type="InterPro" id="IPR023213">
    <property type="entry name" value="CAT-like_dom_sf"/>
</dbReference>
<dbReference type="Gene3D" id="3.30.559.10">
    <property type="entry name" value="Chloramphenicol acetyltransferase-like domain"/>
    <property type="match status" value="1"/>
</dbReference>
<accession>A0A835BLX9</accession>
<dbReference type="OrthoDB" id="1862401at2759"/>
<comment type="caution">
    <text evidence="2">The sequence shown here is derived from an EMBL/GenBank/DDBJ whole genome shotgun (WGS) entry which is preliminary data.</text>
</comment>
<protein>
    <submittedName>
        <fullName evidence="2">Uncharacterized protein</fullName>
    </submittedName>
</protein>
<gene>
    <name evidence="2" type="ORF">HU200_033366</name>
</gene>
<feature type="region of interest" description="Disordered" evidence="1">
    <location>
        <begin position="68"/>
        <end position="114"/>
    </location>
</feature>
<dbReference type="Proteomes" id="UP000636709">
    <property type="component" value="Unassembled WGS sequence"/>
</dbReference>
<evidence type="ECO:0000313" key="3">
    <source>
        <dbReference type="Proteomes" id="UP000636709"/>
    </source>
</evidence>
<organism evidence="2 3">
    <name type="scientific">Digitaria exilis</name>
    <dbReference type="NCBI Taxonomy" id="1010633"/>
    <lineage>
        <taxon>Eukaryota</taxon>
        <taxon>Viridiplantae</taxon>
        <taxon>Streptophyta</taxon>
        <taxon>Embryophyta</taxon>
        <taxon>Tracheophyta</taxon>
        <taxon>Spermatophyta</taxon>
        <taxon>Magnoliopsida</taxon>
        <taxon>Liliopsida</taxon>
        <taxon>Poales</taxon>
        <taxon>Poaceae</taxon>
        <taxon>PACMAD clade</taxon>
        <taxon>Panicoideae</taxon>
        <taxon>Panicodae</taxon>
        <taxon>Paniceae</taxon>
        <taxon>Anthephorinae</taxon>
        <taxon>Digitaria</taxon>
    </lineage>
</organism>
<dbReference type="AlphaFoldDB" id="A0A835BLX9"/>
<name>A0A835BLX9_9POAL</name>
<feature type="compositionally biased region" description="Basic residues" evidence="1">
    <location>
        <begin position="104"/>
        <end position="113"/>
    </location>
</feature>
<dbReference type="EMBL" id="JACEFO010001795">
    <property type="protein sequence ID" value="KAF8702026.1"/>
    <property type="molecule type" value="Genomic_DNA"/>
</dbReference>
<sequence length="254" mass="27721">MRCLRPFRRTSLYHPVASSPTRRPARDLYDAFLQATSTTNTTEAVEMHARRQAPHYVRPVPGWRAARLGRRGRRGPRVAAWRRPGAPSCSPPWASSGRATSDPKRRRVPHPQRARVATGDGRTCLLFPVDHCSRMNPPLPGNCVGPAQGTTDALAAGLLSACAAVKESINEAVHDDRAVSVRLAEVQRAGPWARPLGEGVDIVFVARTGAVAVAESRRGTTTRAGWRWASLCHQTTCSASASHRCHRGHLYPHS</sequence>
<evidence type="ECO:0000256" key="1">
    <source>
        <dbReference type="SAM" id="MobiDB-lite"/>
    </source>
</evidence>
<reference evidence="2" key="1">
    <citation type="submission" date="2020-07" db="EMBL/GenBank/DDBJ databases">
        <title>Genome sequence and genetic diversity analysis of an under-domesticated orphan crop, white fonio (Digitaria exilis).</title>
        <authorList>
            <person name="Bennetzen J.L."/>
            <person name="Chen S."/>
            <person name="Ma X."/>
            <person name="Wang X."/>
            <person name="Yssel A.E.J."/>
            <person name="Chaluvadi S.R."/>
            <person name="Johnson M."/>
            <person name="Gangashetty P."/>
            <person name="Hamidou F."/>
            <person name="Sanogo M.D."/>
            <person name="Zwaenepoel A."/>
            <person name="Wallace J."/>
            <person name="Van De Peer Y."/>
            <person name="Van Deynze A."/>
        </authorList>
    </citation>
    <scope>NUCLEOTIDE SEQUENCE</scope>
    <source>
        <tissue evidence="2">Leaves</tissue>
    </source>
</reference>
<dbReference type="GO" id="GO:0016747">
    <property type="term" value="F:acyltransferase activity, transferring groups other than amino-acyl groups"/>
    <property type="evidence" value="ECO:0007669"/>
    <property type="project" value="UniProtKB-ARBA"/>
</dbReference>
<proteinExistence type="predicted"/>
<feature type="compositionally biased region" description="Low complexity" evidence="1">
    <location>
        <begin position="77"/>
        <end position="87"/>
    </location>
</feature>
<keyword evidence="3" id="KW-1185">Reference proteome</keyword>